<feature type="domain" description="HTH gntR-type" evidence="4">
    <location>
        <begin position="7"/>
        <end position="75"/>
    </location>
</feature>
<organism evidence="5 6">
    <name type="scientific">Corynebacterium gerontici</name>
    <dbReference type="NCBI Taxonomy" id="2079234"/>
    <lineage>
        <taxon>Bacteria</taxon>
        <taxon>Bacillati</taxon>
        <taxon>Actinomycetota</taxon>
        <taxon>Actinomycetes</taxon>
        <taxon>Mycobacteriales</taxon>
        <taxon>Corynebacteriaceae</taxon>
        <taxon>Corynebacterium</taxon>
    </lineage>
</organism>
<sequence>MLNEATAPLFRQIATLIEDSIIDGVLLEGQRAPSTNELAQFHSINPATARKGLLLLVELGILEKRRGLGMFVTAGATQRIRDRRAGDFAATYLAPLVDEAVRIKIDRATLHSLIDQVAASRGLYQ</sequence>
<keyword evidence="6" id="KW-1185">Reference proteome</keyword>
<protein>
    <submittedName>
        <fullName evidence="5">Putative HTH-type transcriptional regulator YurK</fullName>
    </submittedName>
</protein>
<accession>A0A3G6J0I8</accession>
<evidence type="ECO:0000256" key="3">
    <source>
        <dbReference type="ARBA" id="ARBA00023163"/>
    </source>
</evidence>
<keyword evidence="2" id="KW-0238">DNA-binding</keyword>
<dbReference type="InterPro" id="IPR036390">
    <property type="entry name" value="WH_DNA-bd_sf"/>
</dbReference>
<evidence type="ECO:0000313" key="6">
    <source>
        <dbReference type="Proteomes" id="UP000271587"/>
    </source>
</evidence>
<dbReference type="GO" id="GO:0003677">
    <property type="term" value="F:DNA binding"/>
    <property type="evidence" value="ECO:0007669"/>
    <property type="project" value="UniProtKB-KW"/>
</dbReference>
<dbReference type="InterPro" id="IPR000524">
    <property type="entry name" value="Tscrpt_reg_HTH_GntR"/>
</dbReference>
<name>A0A3G6J0I8_9CORY</name>
<dbReference type="Gene3D" id="1.10.10.10">
    <property type="entry name" value="Winged helix-like DNA-binding domain superfamily/Winged helix DNA-binding domain"/>
    <property type="match status" value="1"/>
</dbReference>
<evidence type="ECO:0000259" key="4">
    <source>
        <dbReference type="PROSITE" id="PS50949"/>
    </source>
</evidence>
<dbReference type="PROSITE" id="PS50949">
    <property type="entry name" value="HTH_GNTR"/>
    <property type="match status" value="1"/>
</dbReference>
<dbReference type="Pfam" id="PF00392">
    <property type="entry name" value="GntR"/>
    <property type="match status" value="1"/>
</dbReference>
<dbReference type="PANTHER" id="PTHR38445:SF10">
    <property type="entry name" value="GNTR-FAMILY TRANSCRIPTIONAL REGULATOR"/>
    <property type="match status" value="1"/>
</dbReference>
<dbReference type="InterPro" id="IPR036388">
    <property type="entry name" value="WH-like_DNA-bd_sf"/>
</dbReference>
<evidence type="ECO:0000256" key="2">
    <source>
        <dbReference type="ARBA" id="ARBA00023125"/>
    </source>
</evidence>
<proteinExistence type="predicted"/>
<dbReference type="SMART" id="SM00345">
    <property type="entry name" value="HTH_GNTR"/>
    <property type="match status" value="1"/>
</dbReference>
<dbReference type="EMBL" id="CP033897">
    <property type="protein sequence ID" value="AZA10468.1"/>
    <property type="molecule type" value="Genomic_DNA"/>
</dbReference>
<gene>
    <name evidence="5" type="primary">yurK</name>
    <name evidence="5" type="ORF">CGERO_00650</name>
</gene>
<dbReference type="GO" id="GO:0003700">
    <property type="term" value="F:DNA-binding transcription factor activity"/>
    <property type="evidence" value="ECO:0007669"/>
    <property type="project" value="InterPro"/>
</dbReference>
<dbReference type="SUPFAM" id="SSF46785">
    <property type="entry name" value="Winged helix' DNA-binding domain"/>
    <property type="match status" value="1"/>
</dbReference>
<dbReference type="AlphaFoldDB" id="A0A3G6J0I8"/>
<dbReference type="PANTHER" id="PTHR38445">
    <property type="entry name" value="HTH-TYPE TRANSCRIPTIONAL REPRESSOR YTRA"/>
    <property type="match status" value="1"/>
</dbReference>
<dbReference type="KEGG" id="cgk:CGERO_00650"/>
<reference evidence="5 6" key="1">
    <citation type="submission" date="2018-11" db="EMBL/GenBank/DDBJ databases">
        <authorList>
            <person name="Kleinhagauer T."/>
            <person name="Glaeser S.P."/>
            <person name="Spergser J."/>
            <person name="Ruckert C."/>
            <person name="Kaempfer P."/>
            <person name="Busse H.-J."/>
        </authorList>
    </citation>
    <scope>NUCLEOTIDE SEQUENCE [LARGE SCALE GENOMIC DNA]</scope>
    <source>
        <strain evidence="5 6">W8</strain>
    </source>
</reference>
<evidence type="ECO:0000256" key="1">
    <source>
        <dbReference type="ARBA" id="ARBA00023015"/>
    </source>
</evidence>
<keyword evidence="3" id="KW-0804">Transcription</keyword>
<keyword evidence="1" id="KW-0805">Transcription regulation</keyword>
<evidence type="ECO:0000313" key="5">
    <source>
        <dbReference type="EMBL" id="AZA10468.1"/>
    </source>
</evidence>
<dbReference type="Proteomes" id="UP000271587">
    <property type="component" value="Chromosome"/>
</dbReference>